<dbReference type="InterPro" id="IPR037395">
    <property type="entry name" value="GSKIP"/>
</dbReference>
<dbReference type="PANTHER" id="PTHR12490:SF4">
    <property type="entry name" value="GSK3B-INTERACTING PROTEIN"/>
    <property type="match status" value="1"/>
</dbReference>
<dbReference type="Gene3D" id="3.30.2280.10">
    <property type="entry name" value="Hypothetical protein (hspc210)"/>
    <property type="match status" value="1"/>
</dbReference>
<dbReference type="AlphaFoldDB" id="A0A6J2YBB9"/>
<dbReference type="InterPro" id="IPR007967">
    <property type="entry name" value="GSKIP_dom"/>
</dbReference>
<sequence length="111" mass="12885">MSEHLLDSQGWQEEAQAIINDVKDHVKLIEVSKQLQSTDSTIYLNVETLEHAKYTFELTVHGFRFCGNNFDENTLQNNEYFETPYALLNSVSPGFKNSFLDVLFQKLNYCK</sequence>
<dbReference type="GO" id="GO:0060828">
    <property type="term" value="P:regulation of canonical Wnt signaling pathway"/>
    <property type="evidence" value="ECO:0007669"/>
    <property type="project" value="InterPro"/>
</dbReference>
<reference evidence="4" key="1">
    <citation type="submission" date="2025-08" db="UniProtKB">
        <authorList>
            <consortium name="RefSeq"/>
        </authorList>
    </citation>
    <scope>IDENTIFICATION</scope>
    <source>
        <tissue evidence="4">Gonads</tissue>
    </source>
</reference>
<dbReference type="OrthoDB" id="5804279at2759"/>
<proteinExistence type="inferred from homology"/>
<name>A0A6J2YBB9_SITOR</name>
<dbReference type="RefSeq" id="XP_030760757.1">
    <property type="nucleotide sequence ID" value="XM_030904897.1"/>
</dbReference>
<dbReference type="FunCoup" id="A0A6J2YBB9">
    <property type="interactions" value="405"/>
</dbReference>
<keyword evidence="3" id="KW-1185">Reference proteome</keyword>
<comment type="similarity">
    <text evidence="1">Belongs to the GSKIP family.</text>
</comment>
<dbReference type="Pfam" id="PF05303">
    <property type="entry name" value="GSKIP_dom"/>
    <property type="match status" value="1"/>
</dbReference>
<dbReference type="GO" id="GO:0051018">
    <property type="term" value="F:protein kinase A binding"/>
    <property type="evidence" value="ECO:0007669"/>
    <property type="project" value="TreeGrafter"/>
</dbReference>
<protein>
    <submittedName>
        <fullName evidence="4">GSK3B-interacting protein</fullName>
    </submittedName>
</protein>
<evidence type="ECO:0000256" key="1">
    <source>
        <dbReference type="ARBA" id="ARBA00009571"/>
    </source>
</evidence>
<evidence type="ECO:0000313" key="4">
    <source>
        <dbReference type="RefSeq" id="XP_030760757.1"/>
    </source>
</evidence>
<organism evidence="3 4">
    <name type="scientific">Sitophilus oryzae</name>
    <name type="common">Rice weevil</name>
    <name type="synonym">Curculio oryzae</name>
    <dbReference type="NCBI Taxonomy" id="7048"/>
    <lineage>
        <taxon>Eukaryota</taxon>
        <taxon>Metazoa</taxon>
        <taxon>Ecdysozoa</taxon>
        <taxon>Arthropoda</taxon>
        <taxon>Hexapoda</taxon>
        <taxon>Insecta</taxon>
        <taxon>Pterygota</taxon>
        <taxon>Neoptera</taxon>
        <taxon>Endopterygota</taxon>
        <taxon>Coleoptera</taxon>
        <taxon>Polyphaga</taxon>
        <taxon>Cucujiformia</taxon>
        <taxon>Curculionidae</taxon>
        <taxon>Dryophthorinae</taxon>
        <taxon>Sitophilus</taxon>
    </lineage>
</organism>
<dbReference type="GO" id="GO:0019207">
    <property type="term" value="F:kinase regulator activity"/>
    <property type="evidence" value="ECO:0007669"/>
    <property type="project" value="TreeGrafter"/>
</dbReference>
<dbReference type="InParanoid" id="A0A6J2YBB9"/>
<accession>A0A6J2YBB9</accession>
<evidence type="ECO:0000313" key="3">
    <source>
        <dbReference type="Proteomes" id="UP000504635"/>
    </source>
</evidence>
<gene>
    <name evidence="4" type="primary">LOC115885867</name>
</gene>
<dbReference type="GeneID" id="115885867"/>
<dbReference type="KEGG" id="soy:115885867"/>
<dbReference type="GO" id="GO:0005737">
    <property type="term" value="C:cytoplasm"/>
    <property type="evidence" value="ECO:0007669"/>
    <property type="project" value="TreeGrafter"/>
</dbReference>
<feature type="domain" description="GSKIP" evidence="2">
    <location>
        <begin position="12"/>
        <end position="108"/>
    </location>
</feature>
<dbReference type="InterPro" id="IPR023231">
    <property type="entry name" value="GSKIP_dom_sf"/>
</dbReference>
<dbReference type="Proteomes" id="UP000504635">
    <property type="component" value="Unplaced"/>
</dbReference>
<evidence type="ECO:0000259" key="2">
    <source>
        <dbReference type="Pfam" id="PF05303"/>
    </source>
</evidence>
<dbReference type="SUPFAM" id="SSF103107">
    <property type="entry name" value="Hypothetical protein c14orf129, hspc210"/>
    <property type="match status" value="1"/>
</dbReference>
<dbReference type="PANTHER" id="PTHR12490">
    <property type="entry name" value="GSK3B-INTERACTING PROTEIN"/>
    <property type="match status" value="1"/>
</dbReference>